<dbReference type="SUPFAM" id="SSF141868">
    <property type="entry name" value="EAL domain-like"/>
    <property type="match status" value="1"/>
</dbReference>
<dbReference type="PANTHER" id="PTHR44757">
    <property type="entry name" value="DIGUANYLATE CYCLASE DGCP"/>
    <property type="match status" value="1"/>
</dbReference>
<dbReference type="SUPFAM" id="SSF55785">
    <property type="entry name" value="PYP-like sensor domain (PAS domain)"/>
    <property type="match status" value="2"/>
</dbReference>
<keyword evidence="11" id="KW-1185">Reference proteome</keyword>
<keyword evidence="2 5" id="KW-0812">Transmembrane</keyword>
<dbReference type="RefSeq" id="WP_119107760.1">
    <property type="nucleotide sequence ID" value="NZ_QXJC01000001.1"/>
</dbReference>
<dbReference type="Gene3D" id="3.30.450.350">
    <property type="entry name" value="CHASE domain"/>
    <property type="match status" value="1"/>
</dbReference>
<dbReference type="InterPro" id="IPR043128">
    <property type="entry name" value="Rev_trsase/Diguanyl_cyclase"/>
</dbReference>
<name>A0A398C968_9BURK</name>
<dbReference type="CDD" id="cd00130">
    <property type="entry name" value="PAS"/>
    <property type="match status" value="1"/>
</dbReference>
<dbReference type="SMART" id="SM00091">
    <property type="entry name" value="PAS"/>
    <property type="match status" value="2"/>
</dbReference>
<evidence type="ECO:0000313" key="10">
    <source>
        <dbReference type="EMBL" id="RID99309.1"/>
    </source>
</evidence>
<keyword evidence="4 5" id="KW-0472">Membrane</keyword>
<evidence type="ECO:0000256" key="1">
    <source>
        <dbReference type="ARBA" id="ARBA00004370"/>
    </source>
</evidence>
<sequence>MHRAPTTSRFPYWLPGALLVAVGLLFTTFLYFEQQRRLNLIEQSRFEQQATEVSLALKARLASDTEVVYGLRGLFSANPELTRAQFQHAADELEATSRNPGLVNLAFTRRVAAKDLAAFELRSRSDASLQALGLPGLAVHPLVPRDEYFVADYIWPVPGNEQILGFDIGSQPANLKAMQHARATGEAVVSKPFMLVQATEPRPGFVIRVPVYDVARVGMQVPPPEHFLGAVAATVNVPELMHSTQMGESGAGLDIQLADLGPLGVAPGSEPASVFYRSTGAAPLMHLRPATRNVAVHDRRWQLVFRPTERFLSPPERRLPANTAAVAAMLTLLLGAVLSLLLRQRRLALLRAHHSDAAREKSEGRFQALFTQAAVGVALVDIETGRLNEVNPRFCSIVGQSNAQLRERVLGDLFLPTPGAEGSEGDLHALRTLGGGELTQELGLASLGGALAPVASAAALPQRWVARTVSAMRSGDSAATQAIVVLHDITARRAMEDALRRSQSRLDALLHRLPVGVMLLEHDGHVTLCNQRFTELTGYTQADVPKAEVWWRKAYPDAHYRSQLQAAWLQAYRVAGNEGVLPEGEVELTGADGQTRALEVAGVRVGAQLLVTFVDLAQRKAAEKEIRTLAYYDLLTGLPNRRLLVTRIKQAIAHCKAPEHCALMMLDLDNFKALNDTRGHERGDALLKLVAERIVGCVRTDDAVARPGGDEFAVLLECVGDSAESAQAHCEQIGHKILDALRKPYLIDGEAHHSTLSMGVAMFSAGHASVDELLQRVDLAMYQAKAAGRDTLRFYDPSMHALANERAALEEDMRAGLAKGEFELYYQPQVDHGRIVGAEALLRWHHPQRGFVSPSVFIPMAEDSGQILPLGQWVLEQACLTLAQWACDPQLAELVLAVNVSPRQFRQAGFVQQVLATLASTGAAPRRLKLELTEGLLLHDVNESATRMTELKSYGVGFSLDDFGTGYSSLSYLKRLPLDQLKIDQSFVRDVLTDPNDASIVRTIVALGASLGLQVMAEGVETVAQQEFLARQHCYAWQGYLLSRPVPAEPFVALVRGHAPA</sequence>
<dbReference type="Pfam" id="PF13188">
    <property type="entry name" value="PAS_8"/>
    <property type="match status" value="2"/>
</dbReference>
<dbReference type="SMART" id="SM00052">
    <property type="entry name" value="EAL"/>
    <property type="match status" value="1"/>
</dbReference>
<gene>
    <name evidence="10" type="ORF">D3F03_02405</name>
</gene>
<evidence type="ECO:0000259" key="6">
    <source>
        <dbReference type="PROSITE" id="PS50112"/>
    </source>
</evidence>
<dbReference type="SUPFAM" id="SSF55073">
    <property type="entry name" value="Nucleotide cyclase"/>
    <property type="match status" value="1"/>
</dbReference>
<evidence type="ECO:0000256" key="2">
    <source>
        <dbReference type="ARBA" id="ARBA00022692"/>
    </source>
</evidence>
<dbReference type="GO" id="GO:0007165">
    <property type="term" value="P:signal transduction"/>
    <property type="evidence" value="ECO:0007669"/>
    <property type="project" value="UniProtKB-ARBA"/>
</dbReference>
<evidence type="ECO:0000259" key="9">
    <source>
        <dbReference type="PROSITE" id="PS50887"/>
    </source>
</evidence>
<comment type="caution">
    <text evidence="10">The sequence shown here is derived from an EMBL/GenBank/DDBJ whole genome shotgun (WGS) entry which is preliminary data.</text>
</comment>
<accession>A0A398C968</accession>
<organism evidence="10 11">
    <name type="scientific">Simplicispira hankyongi</name>
    <dbReference type="NCBI Taxonomy" id="2315688"/>
    <lineage>
        <taxon>Bacteria</taxon>
        <taxon>Pseudomonadati</taxon>
        <taxon>Pseudomonadota</taxon>
        <taxon>Betaproteobacteria</taxon>
        <taxon>Burkholderiales</taxon>
        <taxon>Comamonadaceae</taxon>
        <taxon>Simplicispira</taxon>
    </lineage>
</organism>
<dbReference type="GO" id="GO:0016020">
    <property type="term" value="C:membrane"/>
    <property type="evidence" value="ECO:0007669"/>
    <property type="project" value="UniProtKB-SubCell"/>
</dbReference>
<protein>
    <submittedName>
        <fullName evidence="10">EAL domain-containing protein</fullName>
    </submittedName>
</protein>
<evidence type="ECO:0000256" key="5">
    <source>
        <dbReference type="SAM" id="Phobius"/>
    </source>
</evidence>
<dbReference type="InterPro" id="IPR001633">
    <property type="entry name" value="EAL_dom"/>
</dbReference>
<dbReference type="Proteomes" id="UP000266302">
    <property type="component" value="Unassembled WGS sequence"/>
</dbReference>
<feature type="domain" description="EAL" evidence="8">
    <location>
        <begin position="806"/>
        <end position="1059"/>
    </location>
</feature>
<evidence type="ECO:0000259" key="7">
    <source>
        <dbReference type="PROSITE" id="PS50839"/>
    </source>
</evidence>
<dbReference type="Gene3D" id="3.30.70.270">
    <property type="match status" value="1"/>
</dbReference>
<dbReference type="InterPro" id="IPR042240">
    <property type="entry name" value="CHASE_sf"/>
</dbReference>
<dbReference type="Pfam" id="PF03924">
    <property type="entry name" value="CHASE"/>
    <property type="match status" value="1"/>
</dbReference>
<dbReference type="PROSITE" id="PS50839">
    <property type="entry name" value="CHASE"/>
    <property type="match status" value="1"/>
</dbReference>
<dbReference type="Pfam" id="PF00563">
    <property type="entry name" value="EAL"/>
    <property type="match status" value="1"/>
</dbReference>
<evidence type="ECO:0000313" key="11">
    <source>
        <dbReference type="Proteomes" id="UP000266302"/>
    </source>
</evidence>
<dbReference type="CDD" id="cd01948">
    <property type="entry name" value="EAL"/>
    <property type="match status" value="1"/>
</dbReference>
<dbReference type="EMBL" id="QXJC01000001">
    <property type="protein sequence ID" value="RID99309.1"/>
    <property type="molecule type" value="Genomic_DNA"/>
</dbReference>
<feature type="transmembrane region" description="Helical" evidence="5">
    <location>
        <begin position="319"/>
        <end position="342"/>
    </location>
</feature>
<dbReference type="AlphaFoldDB" id="A0A398C968"/>
<comment type="subcellular location">
    <subcellularLocation>
        <location evidence="1">Membrane</location>
    </subcellularLocation>
</comment>
<feature type="domain" description="GGDEF" evidence="9">
    <location>
        <begin position="659"/>
        <end position="797"/>
    </location>
</feature>
<dbReference type="OrthoDB" id="9813903at2"/>
<dbReference type="PANTHER" id="PTHR44757:SF2">
    <property type="entry name" value="BIOFILM ARCHITECTURE MAINTENANCE PROTEIN MBAA"/>
    <property type="match status" value="1"/>
</dbReference>
<dbReference type="GO" id="GO:0003824">
    <property type="term" value="F:catalytic activity"/>
    <property type="evidence" value="ECO:0007669"/>
    <property type="project" value="UniProtKB-ARBA"/>
</dbReference>
<keyword evidence="3 5" id="KW-1133">Transmembrane helix</keyword>
<dbReference type="InterPro" id="IPR052155">
    <property type="entry name" value="Biofilm_reg_signaling"/>
</dbReference>
<dbReference type="SMART" id="SM00267">
    <property type="entry name" value="GGDEF"/>
    <property type="match status" value="1"/>
</dbReference>
<dbReference type="CDD" id="cd01949">
    <property type="entry name" value="GGDEF"/>
    <property type="match status" value="1"/>
</dbReference>
<dbReference type="InterPro" id="IPR035919">
    <property type="entry name" value="EAL_sf"/>
</dbReference>
<feature type="domain" description="CHASE" evidence="7">
    <location>
        <begin position="77"/>
        <end position="304"/>
    </location>
</feature>
<evidence type="ECO:0000259" key="8">
    <source>
        <dbReference type="PROSITE" id="PS50883"/>
    </source>
</evidence>
<dbReference type="Pfam" id="PF00990">
    <property type="entry name" value="GGDEF"/>
    <property type="match status" value="1"/>
</dbReference>
<dbReference type="InterPro" id="IPR029787">
    <property type="entry name" value="Nucleotide_cyclase"/>
</dbReference>
<dbReference type="NCBIfam" id="TIGR00229">
    <property type="entry name" value="sensory_box"/>
    <property type="match status" value="1"/>
</dbReference>
<evidence type="ECO:0000256" key="4">
    <source>
        <dbReference type="ARBA" id="ARBA00023136"/>
    </source>
</evidence>
<dbReference type="InterPro" id="IPR035965">
    <property type="entry name" value="PAS-like_dom_sf"/>
</dbReference>
<dbReference type="Gene3D" id="3.20.20.450">
    <property type="entry name" value="EAL domain"/>
    <property type="match status" value="1"/>
</dbReference>
<reference evidence="10 11" key="1">
    <citation type="submission" date="2018-09" db="EMBL/GenBank/DDBJ databases">
        <title>Draft genome of Simplicispira sp. NY-02.</title>
        <authorList>
            <person name="Im W.T."/>
        </authorList>
    </citation>
    <scope>NUCLEOTIDE SEQUENCE [LARGE SCALE GENOMIC DNA]</scope>
    <source>
        <strain evidence="10 11">NY-02</strain>
    </source>
</reference>
<proteinExistence type="predicted"/>
<dbReference type="PROSITE" id="PS50883">
    <property type="entry name" value="EAL"/>
    <property type="match status" value="1"/>
</dbReference>
<dbReference type="InterPro" id="IPR000160">
    <property type="entry name" value="GGDEF_dom"/>
</dbReference>
<dbReference type="FunFam" id="3.20.20.450:FF:000001">
    <property type="entry name" value="Cyclic di-GMP phosphodiesterase yahA"/>
    <property type="match status" value="1"/>
</dbReference>
<dbReference type="NCBIfam" id="TIGR00254">
    <property type="entry name" value="GGDEF"/>
    <property type="match status" value="1"/>
</dbReference>
<dbReference type="PROSITE" id="PS50112">
    <property type="entry name" value="PAS"/>
    <property type="match status" value="1"/>
</dbReference>
<feature type="transmembrane region" description="Helical" evidence="5">
    <location>
        <begin position="12"/>
        <end position="32"/>
    </location>
</feature>
<dbReference type="InterPro" id="IPR006189">
    <property type="entry name" value="CHASE_dom"/>
</dbReference>
<feature type="domain" description="PAS" evidence="6">
    <location>
        <begin position="502"/>
        <end position="544"/>
    </location>
</feature>
<dbReference type="Gene3D" id="3.30.450.20">
    <property type="entry name" value="PAS domain"/>
    <property type="match status" value="2"/>
</dbReference>
<dbReference type="PROSITE" id="PS50887">
    <property type="entry name" value="GGDEF"/>
    <property type="match status" value="1"/>
</dbReference>
<evidence type="ECO:0000256" key="3">
    <source>
        <dbReference type="ARBA" id="ARBA00022989"/>
    </source>
</evidence>
<dbReference type="SMART" id="SM01079">
    <property type="entry name" value="CHASE"/>
    <property type="match status" value="1"/>
</dbReference>
<dbReference type="InterPro" id="IPR000014">
    <property type="entry name" value="PAS"/>
</dbReference>